<feature type="non-terminal residue" evidence="7">
    <location>
        <position position="143"/>
    </location>
</feature>
<keyword evidence="3" id="KW-0228">DNA excision</keyword>
<evidence type="ECO:0000259" key="6">
    <source>
        <dbReference type="PROSITE" id="PS50164"/>
    </source>
</evidence>
<organism evidence="7 8">
    <name type="scientific">Fragilariopsis cylindrus CCMP1102</name>
    <dbReference type="NCBI Taxonomy" id="635003"/>
    <lineage>
        <taxon>Eukaryota</taxon>
        <taxon>Sar</taxon>
        <taxon>Stramenopiles</taxon>
        <taxon>Ochrophyta</taxon>
        <taxon>Bacillariophyta</taxon>
        <taxon>Bacillariophyceae</taxon>
        <taxon>Bacillariophycidae</taxon>
        <taxon>Bacillariales</taxon>
        <taxon>Bacillariaceae</taxon>
        <taxon>Fragilariopsis</taxon>
    </lineage>
</organism>
<dbReference type="OrthoDB" id="16911at2759"/>
<keyword evidence="8" id="KW-1185">Reference proteome</keyword>
<feature type="non-terminal residue" evidence="7">
    <location>
        <position position="1"/>
    </location>
</feature>
<protein>
    <submittedName>
        <fullName evidence="7">GIY-YIG-domain-containing protein</fullName>
    </submittedName>
</protein>
<dbReference type="GO" id="GO:0004518">
    <property type="term" value="F:nuclease activity"/>
    <property type="evidence" value="ECO:0007669"/>
    <property type="project" value="UniProtKB-KW"/>
</dbReference>
<keyword evidence="2" id="KW-0227">DNA damage</keyword>
<keyword evidence="1" id="KW-0963">Cytoplasm</keyword>
<dbReference type="SUPFAM" id="SSF82771">
    <property type="entry name" value="GIY-YIG endonuclease"/>
    <property type="match status" value="1"/>
</dbReference>
<sequence length="143" mass="16672">SKPGVYFWKDEDENILYIGKAKKLRSRVKSYLNPGAKHSPRIRTMVQKSHSVEFILTPSDRDALILEDKLIKHHQPLYNVLLKDDESYPYICATVGDEFPSFTIVPRKLDGGQTSEYRYFGPYPHYSEINKMLDGIEEKYSLR</sequence>
<dbReference type="GO" id="GO:0006289">
    <property type="term" value="P:nucleotide-excision repair"/>
    <property type="evidence" value="ECO:0007669"/>
    <property type="project" value="InterPro"/>
</dbReference>
<dbReference type="PANTHER" id="PTHR30562">
    <property type="entry name" value="UVRC/OXIDOREDUCTASE"/>
    <property type="match status" value="1"/>
</dbReference>
<evidence type="ECO:0000313" key="7">
    <source>
        <dbReference type="EMBL" id="OEU11813.1"/>
    </source>
</evidence>
<dbReference type="PROSITE" id="PS50164">
    <property type="entry name" value="GIY_YIG"/>
    <property type="match status" value="1"/>
</dbReference>
<proteinExistence type="predicted"/>
<evidence type="ECO:0000256" key="2">
    <source>
        <dbReference type="ARBA" id="ARBA00022763"/>
    </source>
</evidence>
<keyword evidence="4" id="KW-0267">Excision nuclease</keyword>
<dbReference type="InterPro" id="IPR035901">
    <property type="entry name" value="GIY-YIG_endonuc_sf"/>
</dbReference>
<reference evidence="7 8" key="1">
    <citation type="submission" date="2016-09" db="EMBL/GenBank/DDBJ databases">
        <title>Extensive genetic diversity and differential bi-allelic expression allows diatom success in the polar Southern Ocean.</title>
        <authorList>
            <consortium name="DOE Joint Genome Institute"/>
            <person name="Mock T."/>
            <person name="Otillar R.P."/>
            <person name="Strauss J."/>
            <person name="Dupont C."/>
            <person name="Frickenhaus S."/>
            <person name="Maumus F."/>
            <person name="Mcmullan M."/>
            <person name="Sanges R."/>
            <person name="Schmutz J."/>
            <person name="Toseland A."/>
            <person name="Valas R."/>
            <person name="Veluchamy A."/>
            <person name="Ward B.J."/>
            <person name="Allen A."/>
            <person name="Barry K."/>
            <person name="Falciatore A."/>
            <person name="Ferrante M."/>
            <person name="Fortunato A.E."/>
            <person name="Gloeckner G."/>
            <person name="Gruber A."/>
            <person name="Hipkin R."/>
            <person name="Janech M."/>
            <person name="Kroth P."/>
            <person name="Leese F."/>
            <person name="Lindquist E."/>
            <person name="Lyon B.R."/>
            <person name="Martin J."/>
            <person name="Mayer C."/>
            <person name="Parker M."/>
            <person name="Quesneville H."/>
            <person name="Raymond J."/>
            <person name="Uhlig C."/>
            <person name="Valentin K.U."/>
            <person name="Worden A.Z."/>
            <person name="Armbrust E.V."/>
            <person name="Bowler C."/>
            <person name="Green B."/>
            <person name="Moulton V."/>
            <person name="Van Oosterhout C."/>
            <person name="Grigoriev I."/>
        </authorList>
    </citation>
    <scope>NUCLEOTIDE SEQUENCE [LARGE SCALE GENOMIC DNA]</scope>
    <source>
        <strain evidence="7 8">CCMP1102</strain>
    </source>
</reference>
<accession>A0A1E7F1W9</accession>
<dbReference type="CDD" id="cd10434">
    <property type="entry name" value="GIY-YIG_UvrC_Cho"/>
    <property type="match status" value="1"/>
</dbReference>
<dbReference type="InterPro" id="IPR050066">
    <property type="entry name" value="UvrABC_protein_C"/>
</dbReference>
<keyword evidence="5" id="KW-0234">DNA repair</keyword>
<evidence type="ECO:0000313" key="8">
    <source>
        <dbReference type="Proteomes" id="UP000095751"/>
    </source>
</evidence>
<dbReference type="Pfam" id="PF01541">
    <property type="entry name" value="GIY-YIG"/>
    <property type="match status" value="1"/>
</dbReference>
<gene>
    <name evidence="7" type="ORF">FRACYDRAFT_163497</name>
</gene>
<evidence type="ECO:0000256" key="1">
    <source>
        <dbReference type="ARBA" id="ARBA00022490"/>
    </source>
</evidence>
<dbReference type="InterPro" id="IPR000305">
    <property type="entry name" value="GIY-YIG_endonuc"/>
</dbReference>
<dbReference type="EMBL" id="KV784366">
    <property type="protein sequence ID" value="OEU11813.1"/>
    <property type="molecule type" value="Genomic_DNA"/>
</dbReference>
<evidence type="ECO:0000256" key="3">
    <source>
        <dbReference type="ARBA" id="ARBA00022769"/>
    </source>
</evidence>
<dbReference type="Gene3D" id="3.40.1440.10">
    <property type="entry name" value="GIY-YIG endonuclease"/>
    <property type="match status" value="1"/>
</dbReference>
<dbReference type="PANTHER" id="PTHR30562:SF1">
    <property type="entry name" value="UVRABC SYSTEM PROTEIN C"/>
    <property type="match status" value="1"/>
</dbReference>
<dbReference type="GO" id="GO:0009380">
    <property type="term" value="C:excinuclease repair complex"/>
    <property type="evidence" value="ECO:0007669"/>
    <property type="project" value="TreeGrafter"/>
</dbReference>
<feature type="domain" description="GIY-YIG" evidence="6">
    <location>
        <begin position="1"/>
        <end position="80"/>
    </location>
</feature>
<dbReference type="Proteomes" id="UP000095751">
    <property type="component" value="Unassembled WGS sequence"/>
</dbReference>
<evidence type="ECO:0000256" key="4">
    <source>
        <dbReference type="ARBA" id="ARBA00022881"/>
    </source>
</evidence>
<evidence type="ECO:0000256" key="5">
    <source>
        <dbReference type="ARBA" id="ARBA00023204"/>
    </source>
</evidence>
<dbReference type="AlphaFoldDB" id="A0A1E7F1W9"/>
<dbReference type="FunFam" id="3.40.1440.10:FF:000001">
    <property type="entry name" value="UvrABC system protein C"/>
    <property type="match status" value="1"/>
</dbReference>
<dbReference type="InterPro" id="IPR047296">
    <property type="entry name" value="GIY-YIG_UvrC_Cho"/>
</dbReference>
<name>A0A1E7F1W9_9STRA</name>
<dbReference type="KEGG" id="fcy:FRACYDRAFT_163497"/>
<dbReference type="InParanoid" id="A0A1E7F1W9"/>
<dbReference type="SMART" id="SM00465">
    <property type="entry name" value="GIYc"/>
    <property type="match status" value="1"/>
</dbReference>